<name>A0ABC8SCI5_9AQUA</name>
<evidence type="ECO:0000313" key="4">
    <source>
        <dbReference type="Proteomes" id="UP001642360"/>
    </source>
</evidence>
<proteinExistence type="predicted"/>
<dbReference type="Proteomes" id="UP001642360">
    <property type="component" value="Unassembled WGS sequence"/>
</dbReference>
<sequence>MPLCKVIERLDAEKSLTESAPTPTVTYCQRNKSDNDIFVSNLRHHLHELIHSPMEEHKACLKATFQKIMGKFSERTTIPKEGEKSLPLETTANN</sequence>
<feature type="region of interest" description="Disordered" evidence="1">
    <location>
        <begin position="74"/>
        <end position="94"/>
    </location>
</feature>
<keyword evidence="4" id="KW-1185">Reference proteome</keyword>
<dbReference type="PANTHER" id="PTHR33622:SF10">
    <property type="entry name" value="MARKER FOR OXIDATIVE STRESS RESPONSE PROTEIN"/>
    <property type="match status" value="1"/>
</dbReference>
<dbReference type="PANTHER" id="PTHR33622">
    <property type="entry name" value="OS03G0724500 PROTEIN"/>
    <property type="match status" value="1"/>
</dbReference>
<evidence type="ECO:0000313" key="2">
    <source>
        <dbReference type="EMBL" id="CAK9154820.1"/>
    </source>
</evidence>
<protein>
    <submittedName>
        <fullName evidence="2">Uncharacterized protein</fullName>
    </submittedName>
</protein>
<gene>
    <name evidence="2" type="ORF">ILEXP_LOCUS23174</name>
    <name evidence="3" type="ORF">ILEXP_LOCUS29264</name>
</gene>
<feature type="compositionally biased region" description="Basic and acidic residues" evidence="1">
    <location>
        <begin position="74"/>
        <end position="86"/>
    </location>
</feature>
<dbReference type="EMBL" id="CAUOFW020002588">
    <property type="protein sequence ID" value="CAK9154820.1"/>
    <property type="molecule type" value="Genomic_DNA"/>
</dbReference>
<dbReference type="AlphaFoldDB" id="A0ABC8SCI5"/>
<evidence type="ECO:0000256" key="1">
    <source>
        <dbReference type="SAM" id="MobiDB-lite"/>
    </source>
</evidence>
<evidence type="ECO:0000313" key="3">
    <source>
        <dbReference type="EMBL" id="CAK9160497.1"/>
    </source>
</evidence>
<organism evidence="2 4">
    <name type="scientific">Ilex paraguariensis</name>
    <name type="common">yerba mate</name>
    <dbReference type="NCBI Taxonomy" id="185542"/>
    <lineage>
        <taxon>Eukaryota</taxon>
        <taxon>Viridiplantae</taxon>
        <taxon>Streptophyta</taxon>
        <taxon>Embryophyta</taxon>
        <taxon>Tracheophyta</taxon>
        <taxon>Spermatophyta</taxon>
        <taxon>Magnoliopsida</taxon>
        <taxon>eudicotyledons</taxon>
        <taxon>Gunneridae</taxon>
        <taxon>Pentapetalae</taxon>
        <taxon>asterids</taxon>
        <taxon>campanulids</taxon>
        <taxon>Aquifoliales</taxon>
        <taxon>Aquifoliaceae</taxon>
        <taxon>Ilex</taxon>
    </lineage>
</organism>
<accession>A0ABC8SCI5</accession>
<dbReference type="EMBL" id="CAUOFW020003530">
    <property type="protein sequence ID" value="CAK9160497.1"/>
    <property type="molecule type" value="Genomic_DNA"/>
</dbReference>
<comment type="caution">
    <text evidence="2">The sequence shown here is derived from an EMBL/GenBank/DDBJ whole genome shotgun (WGS) entry which is preliminary data.</text>
</comment>
<reference evidence="2 4" key="1">
    <citation type="submission" date="2024-02" db="EMBL/GenBank/DDBJ databases">
        <authorList>
            <person name="Vignale AGUSTIN F."/>
            <person name="Sosa J E."/>
            <person name="Modenutti C."/>
        </authorList>
    </citation>
    <scope>NUCLEOTIDE SEQUENCE [LARGE SCALE GENOMIC DNA]</scope>
</reference>